<evidence type="ECO:0000313" key="2">
    <source>
        <dbReference type="EMBL" id="ORE12754.1"/>
    </source>
</evidence>
<dbReference type="EMBL" id="KV921611">
    <property type="protein sequence ID" value="ORE12754.1"/>
    <property type="molecule type" value="Genomic_DNA"/>
</dbReference>
<organism evidence="2 3">
    <name type="scientific">Rhizopus microsporus</name>
    <dbReference type="NCBI Taxonomy" id="58291"/>
    <lineage>
        <taxon>Eukaryota</taxon>
        <taxon>Fungi</taxon>
        <taxon>Fungi incertae sedis</taxon>
        <taxon>Mucoromycota</taxon>
        <taxon>Mucoromycotina</taxon>
        <taxon>Mucoromycetes</taxon>
        <taxon>Mucorales</taxon>
        <taxon>Mucorineae</taxon>
        <taxon>Rhizopodaceae</taxon>
        <taxon>Rhizopus</taxon>
    </lineage>
</organism>
<feature type="chain" id="PRO_5010854126" evidence="1">
    <location>
        <begin position="29"/>
        <end position="173"/>
    </location>
</feature>
<accession>A0A1X0RLB4</accession>
<keyword evidence="1" id="KW-0732">Signal</keyword>
<dbReference type="Proteomes" id="UP000242381">
    <property type="component" value="Unassembled WGS sequence"/>
</dbReference>
<reference evidence="2 3" key="1">
    <citation type="journal article" date="2016" name="Proc. Natl. Acad. Sci. U.S.A.">
        <title>Lipid metabolic changes in an early divergent fungus govern the establishment of a mutualistic symbiosis with endobacteria.</title>
        <authorList>
            <person name="Lastovetsky O.A."/>
            <person name="Gaspar M.L."/>
            <person name="Mondo S.J."/>
            <person name="LaButti K.M."/>
            <person name="Sandor L."/>
            <person name="Grigoriev I.V."/>
            <person name="Henry S.A."/>
            <person name="Pawlowska T.E."/>
        </authorList>
    </citation>
    <scope>NUCLEOTIDE SEQUENCE [LARGE SCALE GENOMIC DNA]</scope>
    <source>
        <strain evidence="2 3">ATCC 11559</strain>
    </source>
</reference>
<sequence>MRTSQQPYDTHIGPILILLMELVLRLYAALSEQCPDAISTVPVQQGSVREATIAFDSIKAYKSMFSFWNRYGWLYHYWNTYLSASSSAYRLSLHHNELAPLLTNVLNLYDYVLHVELLLNPQTDIFFGKGYVLLNISTDDIQSIKSLGYEIALAEHSIEAIIRILLVFFVLVR</sequence>
<name>A0A1X0RLB4_RHIZD</name>
<dbReference type="AlphaFoldDB" id="A0A1X0RLB4"/>
<proteinExistence type="predicted"/>
<evidence type="ECO:0000256" key="1">
    <source>
        <dbReference type="SAM" id="SignalP"/>
    </source>
</evidence>
<protein>
    <submittedName>
        <fullName evidence="2">Uncharacterized protein</fullName>
    </submittedName>
</protein>
<evidence type="ECO:0000313" key="3">
    <source>
        <dbReference type="Proteomes" id="UP000242381"/>
    </source>
</evidence>
<gene>
    <name evidence="2" type="ORF">BCV71DRAFT_239865</name>
</gene>
<feature type="signal peptide" evidence="1">
    <location>
        <begin position="1"/>
        <end position="28"/>
    </location>
</feature>